<feature type="domain" description="Fungal lipase-type" evidence="1">
    <location>
        <begin position="86"/>
        <end position="241"/>
    </location>
</feature>
<dbReference type="RefSeq" id="WP_114069751.1">
    <property type="nucleotide sequence ID" value="NZ_CP030850.1"/>
</dbReference>
<evidence type="ECO:0000313" key="4">
    <source>
        <dbReference type="Proteomes" id="UP000251993"/>
    </source>
</evidence>
<dbReference type="Pfam" id="PF01764">
    <property type="entry name" value="Lipase_3"/>
    <property type="match status" value="1"/>
</dbReference>
<evidence type="ECO:0000313" key="3">
    <source>
        <dbReference type="EMBL" id="AXE20988.1"/>
    </source>
</evidence>
<keyword evidence="4" id="KW-1185">Reference proteome</keyword>
<name>A0A344TQR7_9BACT</name>
<dbReference type="SUPFAM" id="SSF53474">
    <property type="entry name" value="alpha/beta-Hydrolases"/>
    <property type="match status" value="1"/>
</dbReference>
<dbReference type="EMBL" id="CP030850">
    <property type="protein sequence ID" value="AXE20988.1"/>
    <property type="molecule type" value="Genomic_DNA"/>
</dbReference>
<dbReference type="PANTHER" id="PTHR35535:SF1">
    <property type="entry name" value="HEAT SHOCK PROTEIN HSLJ"/>
    <property type="match status" value="1"/>
</dbReference>
<dbReference type="InterPro" id="IPR029058">
    <property type="entry name" value="AB_hydrolase_fold"/>
</dbReference>
<dbReference type="KEGG" id="run:DR864_26230"/>
<organism evidence="3 4">
    <name type="scientific">Runella rosea</name>
    <dbReference type="NCBI Taxonomy" id="2259595"/>
    <lineage>
        <taxon>Bacteria</taxon>
        <taxon>Pseudomonadati</taxon>
        <taxon>Bacteroidota</taxon>
        <taxon>Cytophagia</taxon>
        <taxon>Cytophagales</taxon>
        <taxon>Spirosomataceae</taxon>
        <taxon>Runella</taxon>
    </lineage>
</organism>
<proteinExistence type="predicted"/>
<accession>A0A344TQR7</accession>
<dbReference type="InterPro" id="IPR005184">
    <property type="entry name" value="DUF306_Meta_HslJ"/>
</dbReference>
<dbReference type="Gene3D" id="2.40.128.270">
    <property type="match status" value="1"/>
</dbReference>
<protein>
    <submittedName>
        <fullName evidence="3">Lipase</fullName>
    </submittedName>
</protein>
<dbReference type="Pfam" id="PF03724">
    <property type="entry name" value="META"/>
    <property type="match status" value="1"/>
</dbReference>
<evidence type="ECO:0000259" key="1">
    <source>
        <dbReference type="Pfam" id="PF01764"/>
    </source>
</evidence>
<feature type="domain" description="DUF306" evidence="2">
    <location>
        <begin position="377"/>
        <end position="482"/>
    </location>
</feature>
<sequence length="486" mass="54539">MKTFYSILLVGCLFVFAYDLQAQRLRAGFDKAEYIEMLKISARFGAPDYVAAFPAPTNYKSVYRAPIVGLDNTWDLWTHNDNTIAVVSIRGTTEKEVSWLANFYAAMVPAKGELQLNQSETFKYELSSDPKAAVHVGWLLGTATMSKDILSKIDSCYKKGIKDVIIMGHSQGGAIAYLLTAYVYSLQKQKAIPADIRFKTYCSASPKPGNLYFAYEYESLTQNGWAYNVVNSADWVPEVPISIQTIDDFNVTNPFVGAKGIIKKQKFPKNLALKYAYNQLSKPTYKANKNYQKYLGKMASTIVSKNMTGFTPPPAYYNSNHYVRTGNTIVLKADEDYYQRFPESKEKIFAHHFHPPYLYLTEKLNTNNESMTTASPLDGTWELNYIAGAAVPFDSLYPNKKPMMIFDGANGQVSGSTGCNRFSGKLNADGNKLNFNSPMALTKMFCPGEGENRFLETLKKVNTYSINENTLTFITGDIAVMRFVKK</sequence>
<dbReference type="InterPro" id="IPR002921">
    <property type="entry name" value="Fungal_lipase-type"/>
</dbReference>
<gene>
    <name evidence="3" type="ORF">DR864_26230</name>
</gene>
<dbReference type="Proteomes" id="UP000251993">
    <property type="component" value="Chromosome"/>
</dbReference>
<dbReference type="Gene3D" id="3.40.50.1820">
    <property type="entry name" value="alpha/beta hydrolase"/>
    <property type="match status" value="1"/>
</dbReference>
<dbReference type="InterPro" id="IPR038670">
    <property type="entry name" value="HslJ-like_sf"/>
</dbReference>
<dbReference type="AlphaFoldDB" id="A0A344TQR7"/>
<dbReference type="OrthoDB" id="927373at2"/>
<dbReference type="PANTHER" id="PTHR35535">
    <property type="entry name" value="HEAT SHOCK PROTEIN HSLJ"/>
    <property type="match status" value="1"/>
</dbReference>
<dbReference type="InterPro" id="IPR053147">
    <property type="entry name" value="Hsp_HslJ-like"/>
</dbReference>
<dbReference type="GO" id="GO:0006629">
    <property type="term" value="P:lipid metabolic process"/>
    <property type="evidence" value="ECO:0007669"/>
    <property type="project" value="InterPro"/>
</dbReference>
<evidence type="ECO:0000259" key="2">
    <source>
        <dbReference type="Pfam" id="PF03724"/>
    </source>
</evidence>
<dbReference type="CDD" id="cd00519">
    <property type="entry name" value="Lipase_3"/>
    <property type="match status" value="1"/>
</dbReference>
<reference evidence="3 4" key="1">
    <citation type="submission" date="2018-07" db="EMBL/GenBank/DDBJ databases">
        <title>Genome sequencing of Runella.</title>
        <authorList>
            <person name="Baek M.-G."/>
            <person name="Yi H."/>
        </authorList>
    </citation>
    <scope>NUCLEOTIDE SEQUENCE [LARGE SCALE GENOMIC DNA]</scope>
    <source>
        <strain evidence="3 4">HYN0085</strain>
    </source>
</reference>